<dbReference type="Proteomes" id="UP000677265">
    <property type="component" value="Unassembled WGS sequence"/>
</dbReference>
<organism evidence="1 2">
    <name type="scientific">Neobacillus citreus</name>
    <dbReference type="NCBI Taxonomy" id="2833578"/>
    <lineage>
        <taxon>Bacteria</taxon>
        <taxon>Bacillati</taxon>
        <taxon>Bacillota</taxon>
        <taxon>Bacilli</taxon>
        <taxon>Bacillales</taxon>
        <taxon>Bacillaceae</taxon>
        <taxon>Neobacillus</taxon>
    </lineage>
</organism>
<protein>
    <submittedName>
        <fullName evidence="1">Uncharacterized protein</fullName>
    </submittedName>
</protein>
<accession>A0A9J6MXI6</accession>
<evidence type="ECO:0000313" key="2">
    <source>
        <dbReference type="Proteomes" id="UP000677265"/>
    </source>
</evidence>
<dbReference type="EMBL" id="JAGYPE020000051">
    <property type="protein sequence ID" value="MCH6268212.1"/>
    <property type="molecule type" value="Genomic_DNA"/>
</dbReference>
<name>A0A9J6MXI6_9BACI</name>
<reference evidence="1 2" key="1">
    <citation type="submission" date="2022-03" db="EMBL/GenBank/DDBJ databases">
        <title>Novel Bacillus species.</title>
        <authorList>
            <person name="Liu G."/>
        </authorList>
    </citation>
    <scope>NUCLEOTIDE SEQUENCE [LARGE SCALE GENOMIC DNA]</scope>
    <source>
        <strain evidence="1 2">FJAT-50051</strain>
    </source>
</reference>
<evidence type="ECO:0000313" key="1">
    <source>
        <dbReference type="EMBL" id="MCH6268212.1"/>
    </source>
</evidence>
<keyword evidence="2" id="KW-1185">Reference proteome</keyword>
<proteinExistence type="predicted"/>
<gene>
    <name evidence="1" type="ORF">KHB02_022025</name>
</gene>
<sequence>MKLSLGKINITNISDTSGVFFGKKNTHKQFRSDTTINEVIGTLSGNENTLTHGYWIKTKGRKDE</sequence>
<comment type="caution">
    <text evidence="1">The sequence shown here is derived from an EMBL/GenBank/DDBJ whole genome shotgun (WGS) entry which is preliminary data.</text>
</comment>
<dbReference type="AlphaFoldDB" id="A0A9J6MXI6"/>